<dbReference type="PANTHER" id="PTHR40459">
    <property type="entry name" value="CONSERVED HYPOTHETICAL ALANINE AND LEUCINE RICH PROTEIN"/>
    <property type="match status" value="1"/>
</dbReference>
<dbReference type="InterPro" id="IPR037108">
    <property type="entry name" value="TM1727-like_C_sf"/>
</dbReference>
<sequence length="270" mass="27280">MPTASSPLRVSVVGAGRLGTALTRALRTAGVAVQGPTGRGTPVEDADIAVLCVPDAEIRDAAHAARPHARLVGHTSGATTLADANADFGLHPLGSFLGHEDLPQFQGLGCAIAGGTPEATNAAAWLAGTLGMTPFAIDDEARASYHAAASLASNYLVTLQSAAERLAGAAGLAPGDARTLFAPLVRGTVENWAANGPEAALTGPIARGDEQTVSRQRAAVAADAPELLDLFDVLADRTRVLAQHARALAEGTRALAGPAPALTARKETAS</sequence>
<gene>
    <name evidence="2" type="ORF">ACH3VR_00370</name>
</gene>
<dbReference type="InterPro" id="IPR018931">
    <property type="entry name" value="DUF2520"/>
</dbReference>
<dbReference type="RefSeq" id="WP_396638764.1">
    <property type="nucleotide sequence ID" value="NZ_JBIQWL010000001.1"/>
</dbReference>
<protein>
    <submittedName>
        <fullName evidence="2">DUF2520 domain-containing protein</fullName>
    </submittedName>
</protein>
<dbReference type="PANTHER" id="PTHR40459:SF1">
    <property type="entry name" value="CONSERVED HYPOTHETICAL ALANINE AND LEUCINE RICH PROTEIN"/>
    <property type="match status" value="1"/>
</dbReference>
<feature type="domain" description="DUF2520" evidence="1">
    <location>
        <begin position="110"/>
        <end position="238"/>
    </location>
</feature>
<proteinExistence type="predicted"/>
<comment type="caution">
    <text evidence="2">The sequence shown here is derived from an EMBL/GenBank/DDBJ whole genome shotgun (WGS) entry which is preliminary data.</text>
</comment>
<reference evidence="2 3" key="1">
    <citation type="submission" date="2024-09" db="EMBL/GenBank/DDBJ databases">
        <authorList>
            <person name="Pan X."/>
        </authorList>
    </citation>
    <scope>NUCLEOTIDE SEQUENCE [LARGE SCALE GENOMIC DNA]</scope>
    <source>
        <strain evidence="2 3">B2969</strain>
    </source>
</reference>
<dbReference type="InterPro" id="IPR008927">
    <property type="entry name" value="6-PGluconate_DH-like_C_sf"/>
</dbReference>
<accession>A0ABW7Q581</accession>
<dbReference type="SUPFAM" id="SSF51735">
    <property type="entry name" value="NAD(P)-binding Rossmann-fold domains"/>
    <property type="match status" value="1"/>
</dbReference>
<dbReference type="Proteomes" id="UP001610861">
    <property type="component" value="Unassembled WGS sequence"/>
</dbReference>
<organism evidence="2 3">
    <name type="scientific">Microbacterium alkaliflavum</name>
    <dbReference type="NCBI Taxonomy" id="3248839"/>
    <lineage>
        <taxon>Bacteria</taxon>
        <taxon>Bacillati</taxon>
        <taxon>Actinomycetota</taxon>
        <taxon>Actinomycetes</taxon>
        <taxon>Micrococcales</taxon>
        <taxon>Microbacteriaceae</taxon>
        <taxon>Microbacterium</taxon>
    </lineage>
</organism>
<evidence type="ECO:0000313" key="2">
    <source>
        <dbReference type="EMBL" id="MFH8248804.1"/>
    </source>
</evidence>
<keyword evidence="3" id="KW-1185">Reference proteome</keyword>
<dbReference type="InterPro" id="IPR036291">
    <property type="entry name" value="NAD(P)-bd_dom_sf"/>
</dbReference>
<name>A0ABW7Q581_9MICO</name>
<dbReference type="Gene3D" id="1.10.1040.20">
    <property type="entry name" value="ProC-like, C-terminal domain"/>
    <property type="match status" value="1"/>
</dbReference>
<dbReference type="Gene3D" id="3.40.50.720">
    <property type="entry name" value="NAD(P)-binding Rossmann-like Domain"/>
    <property type="match status" value="1"/>
</dbReference>
<dbReference type="SUPFAM" id="SSF48179">
    <property type="entry name" value="6-phosphogluconate dehydrogenase C-terminal domain-like"/>
    <property type="match status" value="1"/>
</dbReference>
<dbReference type="Pfam" id="PF10728">
    <property type="entry name" value="DUF2520"/>
    <property type="match status" value="1"/>
</dbReference>
<evidence type="ECO:0000259" key="1">
    <source>
        <dbReference type="Pfam" id="PF10728"/>
    </source>
</evidence>
<dbReference type="EMBL" id="JBIQWL010000001">
    <property type="protein sequence ID" value="MFH8248804.1"/>
    <property type="molecule type" value="Genomic_DNA"/>
</dbReference>
<evidence type="ECO:0000313" key="3">
    <source>
        <dbReference type="Proteomes" id="UP001610861"/>
    </source>
</evidence>